<name>A0ACC0V6T4_9HYPO</name>
<dbReference type="Proteomes" id="UP001163324">
    <property type="component" value="Chromosome 3"/>
</dbReference>
<protein>
    <submittedName>
        <fullName evidence="1">Uncharacterized protein</fullName>
    </submittedName>
</protein>
<comment type="caution">
    <text evidence="1">The sequence shown here is derived from an EMBL/GenBank/DDBJ whole genome shotgun (WGS) entry which is preliminary data.</text>
</comment>
<gene>
    <name evidence="1" type="ORF">N3K66_003009</name>
</gene>
<accession>A0ACC0V6T4</accession>
<evidence type="ECO:0000313" key="1">
    <source>
        <dbReference type="EMBL" id="KAI9901192.1"/>
    </source>
</evidence>
<dbReference type="EMBL" id="CM047942">
    <property type="protein sequence ID" value="KAI9901192.1"/>
    <property type="molecule type" value="Genomic_DNA"/>
</dbReference>
<sequence>MPKPRSKRSQLREEKKAKRKAVDQEVNEPKRRRKDDDGDIELYDEPLNGDENNKTSSGGRNYHEGDNGEHARHNAEPAETEFFGMLAEEEQEYFRRSDELLELNDFPSADDRKLFVNNLYAEAKGKELKLASSQSCSRLMEKMIQLADTAQKKSLFQAFAGHFMSLVRHRFASHCCEALFLKSAGVVTQELSQGFEPFVVDTEGAKGTTGEENAPEASMEELFLATLDELEEHLSYLLTDRFASHTLRVLLLVLSGRPLDDATAKTLMKSKKKEKISVVGATEADEMNKGARTVPGSFGMAIQKIVEDSLASVDATSLRVLAKHPIGNPTLQLLLELDLTLNKGDAKAGEAEKMESSKASLLQQLLPGAPQSLSDETSEASEFINGMIYDSIGSRIVETLITHAPGRVFKALNQNIFLPRIQGYVRNDTSCYSAIRVINRLGKDDLVTAVDKIAPTVAQLVEKKRFNVLKALFERCSVRSLNDEIKKLMKGLREGCGKEPANLIKTLCLVEEKNSEEGEDGEDDGEEEKKKKKKTKKADVNDIVRNEYAIQSHGSQLLTTLLTIPGPSKGVQESLTSLSPELLLTLATTSVPTVTILTAALATPTPNNPAFHKVLINTLTPHAVDLALSQPGHNFVNTVVEVPSKGKERSVPFHMKEALIQRLAAREADLRQSWTGRSVWRTWKGDMWKTRRHDWKVWMREVDAQAAAAAPVISESSANAVKIGKGAAGRPDRRRGQVLTNGKSDDGGEK</sequence>
<evidence type="ECO:0000313" key="2">
    <source>
        <dbReference type="Proteomes" id="UP001163324"/>
    </source>
</evidence>
<proteinExistence type="predicted"/>
<keyword evidence="2" id="KW-1185">Reference proteome</keyword>
<reference evidence="1" key="1">
    <citation type="submission" date="2022-10" db="EMBL/GenBank/DDBJ databases">
        <title>Complete Genome of Trichothecium roseum strain YXFP-22015, a Plant Pathogen Isolated from Citrus.</title>
        <authorList>
            <person name="Wang Y."/>
            <person name="Zhu L."/>
        </authorList>
    </citation>
    <scope>NUCLEOTIDE SEQUENCE</scope>
    <source>
        <strain evidence="1">YXFP-22015</strain>
    </source>
</reference>
<organism evidence="1 2">
    <name type="scientific">Trichothecium roseum</name>
    <dbReference type="NCBI Taxonomy" id="47278"/>
    <lineage>
        <taxon>Eukaryota</taxon>
        <taxon>Fungi</taxon>
        <taxon>Dikarya</taxon>
        <taxon>Ascomycota</taxon>
        <taxon>Pezizomycotina</taxon>
        <taxon>Sordariomycetes</taxon>
        <taxon>Hypocreomycetidae</taxon>
        <taxon>Hypocreales</taxon>
        <taxon>Hypocreales incertae sedis</taxon>
        <taxon>Trichothecium</taxon>
    </lineage>
</organism>